<evidence type="ECO:0000256" key="2">
    <source>
        <dbReference type="ARBA" id="ARBA00009127"/>
    </source>
</evidence>
<feature type="signal peptide" evidence="4">
    <location>
        <begin position="1"/>
        <end position="17"/>
    </location>
</feature>
<protein>
    <submittedName>
        <fullName evidence="5">Major royal jelly protein</fullName>
    </submittedName>
</protein>
<dbReference type="SUPFAM" id="SSF101898">
    <property type="entry name" value="NHL repeat"/>
    <property type="match status" value="1"/>
</dbReference>
<reference evidence="5" key="1">
    <citation type="submission" date="2022-07" db="EMBL/GenBank/DDBJ databases">
        <title>Fungi with potential for degradation of polypropylene.</title>
        <authorList>
            <person name="Gostincar C."/>
        </authorList>
    </citation>
    <scope>NUCLEOTIDE SEQUENCE</scope>
    <source>
        <strain evidence="5">EXF-13287</strain>
    </source>
</reference>
<comment type="subcellular location">
    <subcellularLocation>
        <location evidence="1">Secreted</location>
    </subcellularLocation>
</comment>
<gene>
    <name evidence="5" type="ORF">NKR19_g2372</name>
</gene>
<comment type="similarity">
    <text evidence="2">Belongs to the major royal jelly protein family.</text>
</comment>
<sequence>MHSSWLLGCLVLPLARAQDIDFIKDSGVYGPALETVHAFYGQWPTGIAVSKTGRIYANFPGGLDPSNAYNGSNSVFTVGELTSLKEEQPYPSREMNSPPGGAINYTTTPPSGANYPNYLIGVQSVVIDPQDRLWILDTGRVLLPDGSTLVPSTPGGPKLVGVDLTTNQVFQTILFPPTVAYPDSYLNDVRFDLRANLTPTGKGIAYITDSSAEGRNGIVVADLGTGESWRHLDLDRSVRSEPQFLPFVWGAPVYSVQRTGAAYGYLSMGSDGIAISADGGGSILRDRGFSSEVRTTQGVVSHGQKGVSDGFETDSNGLVYMGNMEQNGIVAISWVYTMSVSNDGYLYFTNNQLNVNPSMYPGGGPPAVDRRVRPFGAFRVKLPDGGTKVSLGSS</sequence>
<evidence type="ECO:0000256" key="1">
    <source>
        <dbReference type="ARBA" id="ARBA00004613"/>
    </source>
</evidence>
<dbReference type="Pfam" id="PF03022">
    <property type="entry name" value="MRJP"/>
    <property type="match status" value="1"/>
</dbReference>
<evidence type="ECO:0000313" key="5">
    <source>
        <dbReference type="EMBL" id="KAJ9161319.1"/>
    </source>
</evidence>
<evidence type="ECO:0000256" key="3">
    <source>
        <dbReference type="ARBA" id="ARBA00022525"/>
    </source>
</evidence>
<proteinExistence type="inferred from homology"/>
<name>A0AA38RZ33_9PEZI</name>
<keyword evidence="4" id="KW-0732">Signal</keyword>
<dbReference type="EMBL" id="JANBVN010000024">
    <property type="protein sequence ID" value="KAJ9161319.1"/>
    <property type="molecule type" value="Genomic_DNA"/>
</dbReference>
<comment type="caution">
    <text evidence="5">The sequence shown here is derived from an EMBL/GenBank/DDBJ whole genome shotgun (WGS) entry which is preliminary data.</text>
</comment>
<dbReference type="PANTHER" id="PTHR10009:SF18">
    <property type="entry name" value="PROTEIN YELLOW-LIKE PROTEIN"/>
    <property type="match status" value="1"/>
</dbReference>
<keyword evidence="6" id="KW-1185">Reference proteome</keyword>
<dbReference type="InterPro" id="IPR011042">
    <property type="entry name" value="6-blade_b-propeller_TolB-like"/>
</dbReference>
<evidence type="ECO:0000256" key="4">
    <source>
        <dbReference type="SAM" id="SignalP"/>
    </source>
</evidence>
<dbReference type="PANTHER" id="PTHR10009">
    <property type="entry name" value="PROTEIN YELLOW-RELATED"/>
    <property type="match status" value="1"/>
</dbReference>
<dbReference type="GO" id="GO:0005576">
    <property type="term" value="C:extracellular region"/>
    <property type="evidence" value="ECO:0007669"/>
    <property type="project" value="UniProtKB-SubCell"/>
</dbReference>
<dbReference type="Gene3D" id="2.120.10.30">
    <property type="entry name" value="TolB, C-terminal domain"/>
    <property type="match status" value="1"/>
</dbReference>
<evidence type="ECO:0000313" key="6">
    <source>
        <dbReference type="Proteomes" id="UP001174691"/>
    </source>
</evidence>
<dbReference type="AlphaFoldDB" id="A0AA38RZ33"/>
<organism evidence="5 6">
    <name type="scientific">Coniochaeta hoffmannii</name>
    <dbReference type="NCBI Taxonomy" id="91930"/>
    <lineage>
        <taxon>Eukaryota</taxon>
        <taxon>Fungi</taxon>
        <taxon>Dikarya</taxon>
        <taxon>Ascomycota</taxon>
        <taxon>Pezizomycotina</taxon>
        <taxon>Sordariomycetes</taxon>
        <taxon>Sordariomycetidae</taxon>
        <taxon>Coniochaetales</taxon>
        <taxon>Coniochaetaceae</taxon>
        <taxon>Coniochaeta</taxon>
    </lineage>
</organism>
<feature type="chain" id="PRO_5041344783" evidence="4">
    <location>
        <begin position="18"/>
        <end position="394"/>
    </location>
</feature>
<dbReference type="Proteomes" id="UP001174691">
    <property type="component" value="Unassembled WGS sequence"/>
</dbReference>
<dbReference type="InterPro" id="IPR017996">
    <property type="entry name" value="MRJP/yellow-related"/>
</dbReference>
<accession>A0AA38RZ33</accession>
<keyword evidence="3" id="KW-0964">Secreted</keyword>